<reference evidence="2 3" key="1">
    <citation type="submission" date="2024-02" db="EMBL/GenBank/DDBJ databases">
        <title>High-quality chromosome-scale genome assembly of Pensacola bahiagrass (Paspalum notatum Flugge var. saurae).</title>
        <authorList>
            <person name="Vega J.M."/>
            <person name="Podio M."/>
            <person name="Orjuela J."/>
            <person name="Siena L.A."/>
            <person name="Pessino S.C."/>
            <person name="Combes M.C."/>
            <person name="Mariac C."/>
            <person name="Albertini E."/>
            <person name="Pupilli F."/>
            <person name="Ortiz J.P.A."/>
            <person name="Leblanc O."/>
        </authorList>
    </citation>
    <scope>NUCLEOTIDE SEQUENCE [LARGE SCALE GENOMIC DNA]</scope>
    <source>
        <strain evidence="2">R1</strain>
        <tissue evidence="2">Leaf</tissue>
    </source>
</reference>
<proteinExistence type="predicted"/>
<accession>A0AAQ3UEM6</accession>
<dbReference type="EMBL" id="CP144752">
    <property type="protein sequence ID" value="WVZ90466.1"/>
    <property type="molecule type" value="Genomic_DNA"/>
</dbReference>
<gene>
    <name evidence="2" type="ORF">U9M48_036767</name>
</gene>
<evidence type="ECO:0000313" key="3">
    <source>
        <dbReference type="Proteomes" id="UP001341281"/>
    </source>
</evidence>
<dbReference type="AlphaFoldDB" id="A0AAQ3UEM6"/>
<name>A0AAQ3UEM6_PASNO</name>
<protein>
    <submittedName>
        <fullName evidence="2">Uncharacterized protein</fullName>
    </submittedName>
</protein>
<dbReference type="Proteomes" id="UP001341281">
    <property type="component" value="Chromosome 08"/>
</dbReference>
<sequence>MSWGWYWYNRTVTLERENSTLQDDKRRLSNQVTTLGHRARDLERERARLSSTVSGLSSQVSTLQHRVRESERYAARLSGELARRREEAREAGRRFMGAADAYQGKARWQVRAQAAELERAREAARALMGAADAYQEAARRRDKARAEEVEAARSAVLVVMDAADAYQRAARREVKDMAEEVEALWGRAAALEAELEEALARNRELEHGCEAVKGENGVLRTSEVERRLVVDLGDALVEAKMAASSSMEFVTDEEVVEIAEEVEDQLITHETKVEEIQTTNI</sequence>
<dbReference type="Gene3D" id="1.20.5.1000">
    <property type="entry name" value="arf6 gtpase in complex with a specific effector, jip4"/>
    <property type="match status" value="1"/>
</dbReference>
<feature type="coiled-coil region" evidence="1">
    <location>
        <begin position="11"/>
        <end position="59"/>
    </location>
</feature>
<keyword evidence="1" id="KW-0175">Coiled coil</keyword>
<evidence type="ECO:0000256" key="1">
    <source>
        <dbReference type="SAM" id="Coils"/>
    </source>
</evidence>
<dbReference type="SUPFAM" id="SSF90257">
    <property type="entry name" value="Myosin rod fragments"/>
    <property type="match status" value="1"/>
</dbReference>
<keyword evidence="3" id="KW-1185">Reference proteome</keyword>
<feature type="coiled-coil region" evidence="1">
    <location>
        <begin position="188"/>
        <end position="215"/>
    </location>
</feature>
<organism evidence="2 3">
    <name type="scientific">Paspalum notatum var. saurae</name>
    <dbReference type="NCBI Taxonomy" id="547442"/>
    <lineage>
        <taxon>Eukaryota</taxon>
        <taxon>Viridiplantae</taxon>
        <taxon>Streptophyta</taxon>
        <taxon>Embryophyta</taxon>
        <taxon>Tracheophyta</taxon>
        <taxon>Spermatophyta</taxon>
        <taxon>Magnoliopsida</taxon>
        <taxon>Liliopsida</taxon>
        <taxon>Poales</taxon>
        <taxon>Poaceae</taxon>
        <taxon>PACMAD clade</taxon>
        <taxon>Panicoideae</taxon>
        <taxon>Andropogonodae</taxon>
        <taxon>Paspaleae</taxon>
        <taxon>Paspalinae</taxon>
        <taxon>Paspalum</taxon>
    </lineage>
</organism>
<feature type="coiled-coil region" evidence="1">
    <location>
        <begin position="117"/>
        <end position="147"/>
    </location>
</feature>
<evidence type="ECO:0000313" key="2">
    <source>
        <dbReference type="EMBL" id="WVZ90466.1"/>
    </source>
</evidence>